<dbReference type="Proteomes" id="UP000767238">
    <property type="component" value="Unassembled WGS sequence"/>
</dbReference>
<accession>A0A9P8GMN7</accession>
<reference evidence="2" key="2">
    <citation type="submission" date="2021-08" db="EMBL/GenBank/DDBJ databases">
        <authorList>
            <person name="Gostincar C."/>
            <person name="Sun X."/>
            <person name="Song Z."/>
            <person name="Gunde-Cimerman N."/>
        </authorList>
    </citation>
    <scope>NUCLEOTIDE SEQUENCE</scope>
    <source>
        <strain evidence="2">EXF-8016</strain>
    </source>
</reference>
<dbReference type="AlphaFoldDB" id="A0A9P8GMN7"/>
<dbReference type="OrthoDB" id="3875148at2759"/>
<dbReference type="EMBL" id="JAHFYH010000008">
    <property type="protein sequence ID" value="KAH0228746.1"/>
    <property type="molecule type" value="Genomic_DNA"/>
</dbReference>
<feature type="non-terminal residue" evidence="2">
    <location>
        <position position="165"/>
    </location>
</feature>
<sequence length="165" mass="18104">MTESAAMAGERPVPVQTRSSPKAIAKSKDSANAVGLDTPDVHARFIFTQQSLGALVTMSQDATIAPRIRSIGFAALLIDASRIPPPKTGFRQSYLDLQARRIAQHHFIYSPLPLHLIVQAFRNLAQHRNPIRLLVYDDTDEAGHFEKGLHFGAHYGPWGTDPGTP</sequence>
<evidence type="ECO:0000313" key="2">
    <source>
        <dbReference type="EMBL" id="KAH0228746.1"/>
    </source>
</evidence>
<organism evidence="2 3">
    <name type="scientific">Aureobasidium melanogenum</name>
    <name type="common">Aureobasidium pullulans var. melanogenum</name>
    <dbReference type="NCBI Taxonomy" id="46634"/>
    <lineage>
        <taxon>Eukaryota</taxon>
        <taxon>Fungi</taxon>
        <taxon>Dikarya</taxon>
        <taxon>Ascomycota</taxon>
        <taxon>Pezizomycotina</taxon>
        <taxon>Dothideomycetes</taxon>
        <taxon>Dothideomycetidae</taxon>
        <taxon>Dothideales</taxon>
        <taxon>Saccotheciaceae</taxon>
        <taxon>Aureobasidium</taxon>
    </lineage>
</organism>
<evidence type="ECO:0000256" key="1">
    <source>
        <dbReference type="SAM" id="MobiDB-lite"/>
    </source>
</evidence>
<reference evidence="2" key="1">
    <citation type="journal article" date="2021" name="J Fungi (Basel)">
        <title>Virulence traits and population genomics of the black yeast Aureobasidium melanogenum.</title>
        <authorList>
            <person name="Cernosa A."/>
            <person name="Sun X."/>
            <person name="Gostincar C."/>
            <person name="Fang C."/>
            <person name="Gunde-Cimerman N."/>
            <person name="Song Z."/>
        </authorList>
    </citation>
    <scope>NUCLEOTIDE SEQUENCE</scope>
    <source>
        <strain evidence="2">EXF-8016</strain>
    </source>
</reference>
<gene>
    <name evidence="2" type="ORF">KCV03_g1864</name>
</gene>
<evidence type="ECO:0000313" key="3">
    <source>
        <dbReference type="Proteomes" id="UP000767238"/>
    </source>
</evidence>
<feature type="region of interest" description="Disordered" evidence="1">
    <location>
        <begin position="1"/>
        <end position="31"/>
    </location>
</feature>
<proteinExistence type="predicted"/>
<comment type="caution">
    <text evidence="2">The sequence shown here is derived from an EMBL/GenBank/DDBJ whole genome shotgun (WGS) entry which is preliminary data.</text>
</comment>
<name>A0A9P8GMN7_AURME</name>
<protein>
    <submittedName>
        <fullName evidence="2">Uncharacterized protein</fullName>
    </submittedName>
</protein>